<proteinExistence type="predicted"/>
<comment type="caution">
    <text evidence="1">The sequence shown here is derived from an EMBL/GenBank/DDBJ whole genome shotgun (WGS) entry which is preliminary data.</text>
</comment>
<evidence type="ECO:0000313" key="1">
    <source>
        <dbReference type="EMBL" id="REF36222.1"/>
    </source>
</evidence>
<dbReference type="RefSeq" id="WP_147304640.1">
    <property type="nucleotide sequence ID" value="NZ_QTUC01000001.1"/>
</dbReference>
<evidence type="ECO:0008006" key="3">
    <source>
        <dbReference type="Google" id="ProtNLM"/>
    </source>
</evidence>
<keyword evidence="2" id="KW-1185">Reference proteome</keyword>
<name>A0A3D9V338_THECX</name>
<reference evidence="1 2" key="1">
    <citation type="submission" date="2018-08" db="EMBL/GenBank/DDBJ databases">
        <title>Sequencing the genomes of 1000 actinobacteria strains.</title>
        <authorList>
            <person name="Klenk H.-P."/>
        </authorList>
    </citation>
    <scope>NUCLEOTIDE SEQUENCE [LARGE SCALE GENOMIC DNA]</scope>
    <source>
        <strain evidence="1 2">DSM 22891</strain>
    </source>
</reference>
<sequence>MGETTQVDLSTLRDFASGPLTTTINKLREAATKLDGATPNASDYPPVAQDAARAQHNATIQSADTFVEAMRTTAQILERLKIAILNYAQTEETNTQLPTNIEI</sequence>
<organism evidence="1 2">
    <name type="scientific">Thermasporomyces composti</name>
    <dbReference type="NCBI Taxonomy" id="696763"/>
    <lineage>
        <taxon>Bacteria</taxon>
        <taxon>Bacillati</taxon>
        <taxon>Actinomycetota</taxon>
        <taxon>Actinomycetes</taxon>
        <taxon>Propionibacteriales</taxon>
        <taxon>Nocardioidaceae</taxon>
        <taxon>Thermasporomyces</taxon>
    </lineage>
</organism>
<accession>A0A3D9V338</accession>
<protein>
    <recommendedName>
        <fullName evidence="3">PE family protein</fullName>
    </recommendedName>
</protein>
<dbReference type="AlphaFoldDB" id="A0A3D9V338"/>
<evidence type="ECO:0000313" key="2">
    <source>
        <dbReference type="Proteomes" id="UP000256485"/>
    </source>
</evidence>
<gene>
    <name evidence="1" type="ORF">DFJ64_1624</name>
</gene>
<dbReference type="Proteomes" id="UP000256485">
    <property type="component" value="Unassembled WGS sequence"/>
</dbReference>
<dbReference type="EMBL" id="QTUC01000001">
    <property type="protein sequence ID" value="REF36222.1"/>
    <property type="molecule type" value="Genomic_DNA"/>
</dbReference>